<dbReference type="Pfam" id="PF12698">
    <property type="entry name" value="ABC2_membrane_3"/>
    <property type="match status" value="1"/>
</dbReference>
<dbReference type="PROSITE" id="PS51012">
    <property type="entry name" value="ABC_TM2"/>
    <property type="match status" value="1"/>
</dbReference>
<evidence type="ECO:0000256" key="2">
    <source>
        <dbReference type="ARBA" id="ARBA00007783"/>
    </source>
</evidence>
<reference evidence="11" key="1">
    <citation type="submission" date="2019-05" db="EMBL/GenBank/DDBJ databases">
        <title>Complete genome sequencing of Dialister sp. strain 5BBH33.</title>
        <authorList>
            <person name="Sakamoto M."/>
            <person name="Murakami T."/>
            <person name="Mori H."/>
        </authorList>
    </citation>
    <scope>NUCLEOTIDE SEQUENCE [LARGE SCALE GENOMIC DNA]</scope>
    <source>
        <strain evidence="11">5BBH33</strain>
    </source>
</reference>
<dbReference type="InterPro" id="IPR051449">
    <property type="entry name" value="ABC-2_transporter_component"/>
</dbReference>
<protein>
    <submittedName>
        <fullName evidence="10">Transport permease protein</fullName>
    </submittedName>
</protein>
<evidence type="ECO:0000256" key="4">
    <source>
        <dbReference type="ARBA" id="ARBA00022475"/>
    </source>
</evidence>
<feature type="transmembrane region" description="Helical" evidence="8">
    <location>
        <begin position="176"/>
        <end position="199"/>
    </location>
</feature>
<feature type="transmembrane region" description="Helical" evidence="8">
    <location>
        <begin position="344"/>
        <end position="366"/>
    </location>
</feature>
<evidence type="ECO:0000313" key="10">
    <source>
        <dbReference type="EMBL" id="BBK25368.1"/>
    </source>
</evidence>
<feature type="domain" description="ABC transmembrane type-2" evidence="9">
    <location>
        <begin position="143"/>
        <end position="369"/>
    </location>
</feature>
<comment type="subcellular location">
    <subcellularLocation>
        <location evidence="1">Cell membrane</location>
        <topology evidence="1">Multi-pass membrane protein</topology>
    </subcellularLocation>
</comment>
<evidence type="ECO:0000256" key="3">
    <source>
        <dbReference type="ARBA" id="ARBA00022448"/>
    </source>
</evidence>
<dbReference type="Proteomes" id="UP000320585">
    <property type="component" value="Chromosome"/>
</dbReference>
<name>A0A8D4UUS5_9FIRM</name>
<evidence type="ECO:0000256" key="1">
    <source>
        <dbReference type="ARBA" id="ARBA00004651"/>
    </source>
</evidence>
<keyword evidence="5 8" id="KW-0812">Transmembrane</keyword>
<dbReference type="EMBL" id="AP019697">
    <property type="protein sequence ID" value="BBK25368.1"/>
    <property type="molecule type" value="Genomic_DNA"/>
</dbReference>
<dbReference type="KEGG" id="dho:Dia5BBH33_13030"/>
<keyword evidence="3" id="KW-0813">Transport</keyword>
<comment type="similarity">
    <text evidence="2">Belongs to the ABC-2 integral membrane protein family.</text>
</comment>
<feature type="transmembrane region" description="Helical" evidence="8">
    <location>
        <begin position="287"/>
        <end position="305"/>
    </location>
</feature>
<dbReference type="PANTHER" id="PTHR30294:SF44">
    <property type="entry name" value="MULTIDRUG ABC TRANSPORTER PERMEASE YBHR-RELATED"/>
    <property type="match status" value="1"/>
</dbReference>
<evidence type="ECO:0000256" key="7">
    <source>
        <dbReference type="ARBA" id="ARBA00023136"/>
    </source>
</evidence>
<evidence type="ECO:0000256" key="6">
    <source>
        <dbReference type="ARBA" id="ARBA00022989"/>
    </source>
</evidence>
<proteinExistence type="inferred from homology"/>
<dbReference type="PANTHER" id="PTHR30294">
    <property type="entry name" value="MEMBRANE COMPONENT OF ABC TRANSPORTER YHHJ-RELATED"/>
    <property type="match status" value="1"/>
</dbReference>
<gene>
    <name evidence="10" type="ORF">Dia5BBH33_13030</name>
</gene>
<evidence type="ECO:0000313" key="11">
    <source>
        <dbReference type="Proteomes" id="UP000320585"/>
    </source>
</evidence>
<accession>A0A8D4UUS5</accession>
<keyword evidence="7 8" id="KW-0472">Membrane</keyword>
<dbReference type="AlphaFoldDB" id="A0A8D4UUS5"/>
<dbReference type="GO" id="GO:0140359">
    <property type="term" value="F:ABC-type transporter activity"/>
    <property type="evidence" value="ECO:0007669"/>
    <property type="project" value="InterPro"/>
</dbReference>
<dbReference type="Gene3D" id="3.40.1710.10">
    <property type="entry name" value="abc type-2 transporter like domain"/>
    <property type="match status" value="1"/>
</dbReference>
<dbReference type="GO" id="GO:0005886">
    <property type="term" value="C:plasma membrane"/>
    <property type="evidence" value="ECO:0007669"/>
    <property type="project" value="UniProtKB-SubCell"/>
</dbReference>
<dbReference type="InterPro" id="IPR047817">
    <property type="entry name" value="ABC2_TM_bact-type"/>
</dbReference>
<evidence type="ECO:0000256" key="8">
    <source>
        <dbReference type="SAM" id="Phobius"/>
    </source>
</evidence>
<evidence type="ECO:0000259" key="9">
    <source>
        <dbReference type="PROSITE" id="PS51012"/>
    </source>
</evidence>
<evidence type="ECO:0000256" key="5">
    <source>
        <dbReference type="ARBA" id="ARBA00022692"/>
    </source>
</evidence>
<keyword evidence="6 8" id="KW-1133">Transmembrane helix</keyword>
<keyword evidence="4" id="KW-1003">Cell membrane</keyword>
<feature type="transmembrane region" description="Helical" evidence="8">
    <location>
        <begin position="259"/>
        <end position="280"/>
    </location>
</feature>
<organism evidence="10 11">
    <name type="scientific">Dialister hominis</name>
    <dbReference type="NCBI Taxonomy" id="2582419"/>
    <lineage>
        <taxon>Bacteria</taxon>
        <taxon>Bacillati</taxon>
        <taxon>Bacillota</taxon>
        <taxon>Negativicutes</taxon>
        <taxon>Veillonellales</taxon>
        <taxon>Veillonellaceae</taxon>
        <taxon>Dialister</taxon>
    </lineage>
</organism>
<sequence length="371" mass="41369">MSTFQLFLQQLAVICKKEILSIWQDPATRRIVVIPCILMGFLFGYAANYNLENAPYVVLDQSRSGASADLLSRFDGTSLFHRVATVSNANEIAPYIEQEKAVMAISIPQDFQDRLDQGEKAPVQIISDGRNTMVAGLVTGYAGRIVNSFNQERTGVSAPVTVITRTWYNPNQITRWFFMPGIIGLLSFAQVFVLAGLSVAREREEGTFEQLLVAPVSPSVILIGKAMPPMIVGFIQCTILFCISYFWFNVPFAGNFGMFYTAIFFYVLSSTGCGLIVSSISKNMQQVLVYVVVLMVPMALLSGVVTPINNMPRFLQIITYADPLRFALELIRRIYLEGLTFGQLFWNFIPLSVISAVTLSVAAYLFRHHLN</sequence>
<keyword evidence="11" id="KW-1185">Reference proteome</keyword>
<feature type="transmembrane region" description="Helical" evidence="8">
    <location>
        <begin position="220"/>
        <end position="247"/>
    </location>
</feature>
<dbReference type="InterPro" id="IPR013525">
    <property type="entry name" value="ABC2_TM"/>
</dbReference>